<feature type="binding site" evidence="14 15">
    <location>
        <position position="26"/>
    </location>
    <ligand>
        <name>a divalent metal cation</name>
        <dbReference type="ChEBI" id="CHEBI:60240"/>
    </ligand>
</feature>
<accession>A0A928VJA3</accession>
<dbReference type="PANTHER" id="PTHR10954:SF18">
    <property type="entry name" value="RIBONUCLEASE HII"/>
    <property type="match status" value="1"/>
</dbReference>
<evidence type="ECO:0000256" key="4">
    <source>
        <dbReference type="ARBA" id="ARBA00004496"/>
    </source>
</evidence>
<evidence type="ECO:0000256" key="16">
    <source>
        <dbReference type="RuleBase" id="RU003515"/>
    </source>
</evidence>
<keyword evidence="8 14" id="KW-0963">Cytoplasm</keyword>
<sequence length="217" mass="23934">MPDQPGLTYEQSLWQQGKTWIAGVDEVGLGCLAGPIVAAAIIIPQNCHPIPGVRDSKQMSAKQRESAFETVLQQAVRFGFGLATIAEIDQINILQASYLAMNRALARVQPVDNALIDGRAIKPGKITGEYTTIVKGDAHSYAIACASVIAKVRRDRLMRRLAQKYPGYGWEKNAGYGTKQHREALLRLGITPWHRQSYAPVKQVMEQLSLFYELGGI</sequence>
<dbReference type="Pfam" id="PF01351">
    <property type="entry name" value="RNase_HII"/>
    <property type="match status" value="1"/>
</dbReference>
<dbReference type="GO" id="GO:0043137">
    <property type="term" value="P:DNA replication, removal of RNA primer"/>
    <property type="evidence" value="ECO:0007669"/>
    <property type="project" value="TreeGrafter"/>
</dbReference>
<dbReference type="PROSITE" id="PS51975">
    <property type="entry name" value="RNASE_H_2"/>
    <property type="match status" value="1"/>
</dbReference>
<dbReference type="SUPFAM" id="SSF53098">
    <property type="entry name" value="Ribonuclease H-like"/>
    <property type="match status" value="1"/>
</dbReference>
<evidence type="ECO:0000256" key="12">
    <source>
        <dbReference type="ARBA" id="ARBA00022801"/>
    </source>
</evidence>
<feature type="domain" description="RNase H type-2" evidence="17">
    <location>
        <begin position="19"/>
        <end position="210"/>
    </location>
</feature>
<dbReference type="GO" id="GO:0030145">
    <property type="term" value="F:manganese ion binding"/>
    <property type="evidence" value="ECO:0007669"/>
    <property type="project" value="UniProtKB-UniRule"/>
</dbReference>
<dbReference type="GO" id="GO:0003723">
    <property type="term" value="F:RNA binding"/>
    <property type="evidence" value="ECO:0007669"/>
    <property type="project" value="UniProtKB-UniRule"/>
</dbReference>
<dbReference type="CDD" id="cd07182">
    <property type="entry name" value="RNase_HII_bacteria_HII_like"/>
    <property type="match status" value="1"/>
</dbReference>
<dbReference type="GO" id="GO:0005737">
    <property type="term" value="C:cytoplasm"/>
    <property type="evidence" value="ECO:0007669"/>
    <property type="project" value="UniProtKB-SubCell"/>
</dbReference>
<keyword evidence="9 14" id="KW-0540">Nuclease</keyword>
<evidence type="ECO:0000256" key="2">
    <source>
        <dbReference type="ARBA" id="ARBA00001946"/>
    </source>
</evidence>
<dbReference type="AlphaFoldDB" id="A0A928VJA3"/>
<keyword evidence="11 14" id="KW-0255">Endonuclease</keyword>
<gene>
    <name evidence="14" type="primary">rnhB</name>
    <name evidence="18" type="ORF">IQ266_06285</name>
</gene>
<comment type="similarity">
    <text evidence="5 14 16">Belongs to the RNase HII family.</text>
</comment>
<dbReference type="GO" id="GO:0032299">
    <property type="term" value="C:ribonuclease H2 complex"/>
    <property type="evidence" value="ECO:0007669"/>
    <property type="project" value="TreeGrafter"/>
</dbReference>
<evidence type="ECO:0000259" key="17">
    <source>
        <dbReference type="PROSITE" id="PS51975"/>
    </source>
</evidence>
<evidence type="ECO:0000256" key="5">
    <source>
        <dbReference type="ARBA" id="ARBA00007383"/>
    </source>
</evidence>
<comment type="cofactor">
    <cofactor evidence="2">
        <name>Mg(2+)</name>
        <dbReference type="ChEBI" id="CHEBI:18420"/>
    </cofactor>
</comment>
<evidence type="ECO:0000256" key="1">
    <source>
        <dbReference type="ARBA" id="ARBA00000077"/>
    </source>
</evidence>
<dbReference type="InterPro" id="IPR024567">
    <property type="entry name" value="RNase_HII/HIII_dom"/>
</dbReference>
<evidence type="ECO:0000256" key="14">
    <source>
        <dbReference type="HAMAP-Rule" id="MF_00052"/>
    </source>
</evidence>
<evidence type="ECO:0000256" key="10">
    <source>
        <dbReference type="ARBA" id="ARBA00022723"/>
    </source>
</evidence>
<dbReference type="EC" id="3.1.26.4" evidence="6 14"/>
<keyword evidence="12 14" id="KW-0378">Hydrolase</keyword>
<feature type="binding site" evidence="14 15">
    <location>
        <position position="117"/>
    </location>
    <ligand>
        <name>a divalent metal cation</name>
        <dbReference type="ChEBI" id="CHEBI:60240"/>
    </ligand>
</feature>
<dbReference type="PANTHER" id="PTHR10954">
    <property type="entry name" value="RIBONUCLEASE H2 SUBUNIT A"/>
    <property type="match status" value="1"/>
</dbReference>
<proteinExistence type="inferred from homology"/>
<evidence type="ECO:0000313" key="19">
    <source>
        <dbReference type="Proteomes" id="UP000625316"/>
    </source>
</evidence>
<comment type="function">
    <text evidence="3 14 16">Endonuclease that specifically degrades the RNA of RNA-DNA hybrids.</text>
</comment>
<feature type="binding site" evidence="14 15">
    <location>
        <position position="25"/>
    </location>
    <ligand>
        <name>a divalent metal cation</name>
        <dbReference type="ChEBI" id="CHEBI:60240"/>
    </ligand>
</feature>
<protein>
    <recommendedName>
        <fullName evidence="7 14">Ribonuclease HII</fullName>
        <shortName evidence="14">RNase HII</shortName>
        <ecNumber evidence="6 14">3.1.26.4</ecNumber>
    </recommendedName>
</protein>
<dbReference type="GO" id="GO:0006298">
    <property type="term" value="P:mismatch repair"/>
    <property type="evidence" value="ECO:0007669"/>
    <property type="project" value="TreeGrafter"/>
</dbReference>
<keyword evidence="19" id="KW-1185">Reference proteome</keyword>
<dbReference type="HAMAP" id="MF_00052_B">
    <property type="entry name" value="RNase_HII_B"/>
    <property type="match status" value="1"/>
</dbReference>
<dbReference type="InterPro" id="IPR036397">
    <property type="entry name" value="RNaseH_sf"/>
</dbReference>
<comment type="subcellular location">
    <subcellularLocation>
        <location evidence="4 14">Cytoplasm</location>
    </subcellularLocation>
</comment>
<evidence type="ECO:0000256" key="8">
    <source>
        <dbReference type="ARBA" id="ARBA00022490"/>
    </source>
</evidence>
<evidence type="ECO:0000256" key="7">
    <source>
        <dbReference type="ARBA" id="ARBA00019179"/>
    </source>
</evidence>
<evidence type="ECO:0000313" key="18">
    <source>
        <dbReference type="EMBL" id="MBE9029370.1"/>
    </source>
</evidence>
<reference evidence="18" key="1">
    <citation type="submission" date="2020-10" db="EMBL/GenBank/DDBJ databases">
        <authorList>
            <person name="Castelo-Branco R."/>
            <person name="Eusebio N."/>
            <person name="Adriana R."/>
            <person name="Vieira A."/>
            <person name="Brugerolle De Fraissinette N."/>
            <person name="Rezende De Castro R."/>
            <person name="Schneider M.P."/>
            <person name="Vasconcelos V."/>
            <person name="Leao P.N."/>
        </authorList>
    </citation>
    <scope>NUCLEOTIDE SEQUENCE</scope>
    <source>
        <strain evidence="18">LEGE 11480</strain>
    </source>
</reference>
<evidence type="ECO:0000256" key="13">
    <source>
        <dbReference type="ARBA" id="ARBA00023211"/>
    </source>
</evidence>
<dbReference type="InterPro" id="IPR012337">
    <property type="entry name" value="RNaseH-like_sf"/>
</dbReference>
<evidence type="ECO:0000256" key="9">
    <source>
        <dbReference type="ARBA" id="ARBA00022722"/>
    </source>
</evidence>
<comment type="catalytic activity">
    <reaction evidence="1 14 15 16">
        <text>Endonucleolytic cleavage to 5'-phosphomonoester.</text>
        <dbReference type="EC" id="3.1.26.4"/>
    </reaction>
</comment>
<dbReference type="EMBL" id="JADEXQ010000015">
    <property type="protein sequence ID" value="MBE9029370.1"/>
    <property type="molecule type" value="Genomic_DNA"/>
</dbReference>
<name>A0A928VJA3_9CYAN</name>
<organism evidence="18 19">
    <name type="scientific">Romeriopsis navalis LEGE 11480</name>
    <dbReference type="NCBI Taxonomy" id="2777977"/>
    <lineage>
        <taxon>Bacteria</taxon>
        <taxon>Bacillati</taxon>
        <taxon>Cyanobacteriota</taxon>
        <taxon>Cyanophyceae</taxon>
        <taxon>Leptolyngbyales</taxon>
        <taxon>Leptolyngbyaceae</taxon>
        <taxon>Romeriopsis</taxon>
        <taxon>Romeriopsis navalis</taxon>
    </lineage>
</organism>
<keyword evidence="13 14" id="KW-0464">Manganese</keyword>
<dbReference type="Gene3D" id="3.30.420.10">
    <property type="entry name" value="Ribonuclease H-like superfamily/Ribonuclease H"/>
    <property type="match status" value="1"/>
</dbReference>
<dbReference type="GO" id="GO:0004523">
    <property type="term" value="F:RNA-DNA hybrid ribonuclease activity"/>
    <property type="evidence" value="ECO:0007669"/>
    <property type="project" value="UniProtKB-UniRule"/>
</dbReference>
<dbReference type="Proteomes" id="UP000625316">
    <property type="component" value="Unassembled WGS sequence"/>
</dbReference>
<keyword evidence="10 14" id="KW-0479">Metal-binding</keyword>
<dbReference type="RefSeq" id="WP_264324189.1">
    <property type="nucleotide sequence ID" value="NZ_JADEXQ010000015.1"/>
</dbReference>
<comment type="cofactor">
    <cofactor evidence="14 15">
        <name>Mn(2+)</name>
        <dbReference type="ChEBI" id="CHEBI:29035"/>
    </cofactor>
    <cofactor evidence="14 15">
        <name>Mg(2+)</name>
        <dbReference type="ChEBI" id="CHEBI:18420"/>
    </cofactor>
    <text evidence="14 15">Manganese or magnesium. Binds 1 divalent metal ion per monomer in the absence of substrate. May bind a second metal ion after substrate binding.</text>
</comment>
<dbReference type="NCBIfam" id="NF000595">
    <property type="entry name" value="PRK00015.1-3"/>
    <property type="match status" value="1"/>
</dbReference>
<evidence type="ECO:0000256" key="11">
    <source>
        <dbReference type="ARBA" id="ARBA00022759"/>
    </source>
</evidence>
<dbReference type="InterPro" id="IPR001352">
    <property type="entry name" value="RNase_HII/HIII"/>
</dbReference>
<evidence type="ECO:0000256" key="6">
    <source>
        <dbReference type="ARBA" id="ARBA00012180"/>
    </source>
</evidence>
<comment type="caution">
    <text evidence="18">The sequence shown here is derived from an EMBL/GenBank/DDBJ whole genome shotgun (WGS) entry which is preliminary data.</text>
</comment>
<evidence type="ECO:0000256" key="15">
    <source>
        <dbReference type="PROSITE-ProRule" id="PRU01319"/>
    </source>
</evidence>
<evidence type="ECO:0000256" key="3">
    <source>
        <dbReference type="ARBA" id="ARBA00004065"/>
    </source>
</evidence>
<dbReference type="InterPro" id="IPR022898">
    <property type="entry name" value="RNase_HII"/>
</dbReference>